<protein>
    <submittedName>
        <fullName evidence="2">TetR/AcrR family transcriptional regulator</fullName>
    </submittedName>
</protein>
<dbReference type="RefSeq" id="WP_212533273.1">
    <property type="nucleotide sequence ID" value="NZ_JAGSOG010000335.1"/>
</dbReference>
<dbReference type="Gene3D" id="1.10.357.10">
    <property type="entry name" value="Tetracycline Repressor, domain 2"/>
    <property type="match status" value="1"/>
</dbReference>
<organism evidence="2 3">
    <name type="scientific">Actinospica durhamensis</name>
    <dbReference type="NCBI Taxonomy" id="1508375"/>
    <lineage>
        <taxon>Bacteria</taxon>
        <taxon>Bacillati</taxon>
        <taxon>Actinomycetota</taxon>
        <taxon>Actinomycetes</taxon>
        <taxon>Catenulisporales</taxon>
        <taxon>Actinospicaceae</taxon>
        <taxon>Actinospica</taxon>
    </lineage>
</organism>
<dbReference type="EMBL" id="JAGSOG010000335">
    <property type="protein sequence ID" value="MBR7838823.1"/>
    <property type="molecule type" value="Genomic_DNA"/>
</dbReference>
<reference evidence="2" key="1">
    <citation type="submission" date="2021-04" db="EMBL/GenBank/DDBJ databases">
        <title>Genome based classification of Actinospica acidithermotolerans sp. nov., an actinobacterium isolated from an Indonesian hot spring.</title>
        <authorList>
            <person name="Kusuma A.B."/>
            <person name="Putra K.E."/>
            <person name="Nafisah S."/>
            <person name="Loh J."/>
            <person name="Nouioui I."/>
            <person name="Goodfellow M."/>
        </authorList>
    </citation>
    <scope>NUCLEOTIDE SEQUENCE</scope>
    <source>
        <strain evidence="2">CSCA 57</strain>
    </source>
</reference>
<dbReference type="AlphaFoldDB" id="A0A941EWY1"/>
<dbReference type="InterPro" id="IPR036271">
    <property type="entry name" value="Tet_transcr_reg_TetR-rel_C_sf"/>
</dbReference>
<sequence>MTATPRSRAEVVGDTAIAVLAAQGARGLTHRAVDRAADLPPGSTSNHARTREALLTCALARITELEAADAAALAGGRAGGSTGGGGSAAGAALALEQFALDPAAFAAPIAAMLHHGLTSARARLLARYELALEATRRPALRALYDEAARPFREPVQAMLEAAGSADPARHARTLIAWCEGVQFDAVAGAGTTAVPTRAQLQSGLEELLRGMLGGVRHRGPRPPRSQR</sequence>
<dbReference type="SUPFAM" id="SSF48498">
    <property type="entry name" value="Tetracyclin repressor-like, C-terminal domain"/>
    <property type="match status" value="1"/>
</dbReference>
<proteinExistence type="predicted"/>
<evidence type="ECO:0000313" key="2">
    <source>
        <dbReference type="EMBL" id="MBR7838823.1"/>
    </source>
</evidence>
<dbReference type="InterPro" id="IPR041583">
    <property type="entry name" value="TetR_C_31"/>
</dbReference>
<evidence type="ECO:0000313" key="3">
    <source>
        <dbReference type="Proteomes" id="UP000675781"/>
    </source>
</evidence>
<accession>A0A941EWY1</accession>
<dbReference type="SUPFAM" id="SSF46689">
    <property type="entry name" value="Homeodomain-like"/>
    <property type="match status" value="1"/>
</dbReference>
<dbReference type="InterPro" id="IPR009057">
    <property type="entry name" value="Homeodomain-like_sf"/>
</dbReference>
<name>A0A941EWY1_9ACTN</name>
<gene>
    <name evidence="2" type="ORF">KDL01_36485</name>
</gene>
<comment type="caution">
    <text evidence="2">The sequence shown here is derived from an EMBL/GenBank/DDBJ whole genome shotgun (WGS) entry which is preliminary data.</text>
</comment>
<feature type="domain" description="Tetracyclin repressor-like C-terminal group 31" evidence="1">
    <location>
        <begin position="101"/>
        <end position="211"/>
    </location>
</feature>
<dbReference type="Proteomes" id="UP000675781">
    <property type="component" value="Unassembled WGS sequence"/>
</dbReference>
<dbReference type="Pfam" id="PF17940">
    <property type="entry name" value="TetR_C_31"/>
    <property type="match status" value="1"/>
</dbReference>
<keyword evidence="3" id="KW-1185">Reference proteome</keyword>
<evidence type="ECO:0000259" key="1">
    <source>
        <dbReference type="Pfam" id="PF17940"/>
    </source>
</evidence>